<protein>
    <submittedName>
        <fullName evidence="1">Uncharacterized protein</fullName>
    </submittedName>
</protein>
<dbReference type="AlphaFoldDB" id="A0A9D4S0C2"/>
<comment type="caution">
    <text evidence="1">The sequence shown here is derived from an EMBL/GenBank/DDBJ whole genome shotgun (WGS) entry which is preliminary data.</text>
</comment>
<gene>
    <name evidence="1" type="ORF">DPMN_009684</name>
</gene>
<dbReference type="EMBL" id="JAIWYP010000001">
    <property type="protein sequence ID" value="KAH3885688.1"/>
    <property type="molecule type" value="Genomic_DNA"/>
</dbReference>
<organism evidence="1 2">
    <name type="scientific">Dreissena polymorpha</name>
    <name type="common">Zebra mussel</name>
    <name type="synonym">Mytilus polymorpha</name>
    <dbReference type="NCBI Taxonomy" id="45954"/>
    <lineage>
        <taxon>Eukaryota</taxon>
        <taxon>Metazoa</taxon>
        <taxon>Spiralia</taxon>
        <taxon>Lophotrochozoa</taxon>
        <taxon>Mollusca</taxon>
        <taxon>Bivalvia</taxon>
        <taxon>Autobranchia</taxon>
        <taxon>Heteroconchia</taxon>
        <taxon>Euheterodonta</taxon>
        <taxon>Imparidentia</taxon>
        <taxon>Neoheterodontei</taxon>
        <taxon>Myida</taxon>
        <taxon>Dreissenoidea</taxon>
        <taxon>Dreissenidae</taxon>
        <taxon>Dreissena</taxon>
    </lineage>
</organism>
<evidence type="ECO:0000313" key="1">
    <source>
        <dbReference type="EMBL" id="KAH3885688.1"/>
    </source>
</evidence>
<name>A0A9D4S0C2_DREPO</name>
<reference evidence="1" key="1">
    <citation type="journal article" date="2019" name="bioRxiv">
        <title>The Genome of the Zebra Mussel, Dreissena polymorpha: A Resource for Invasive Species Research.</title>
        <authorList>
            <person name="McCartney M.A."/>
            <person name="Auch B."/>
            <person name="Kono T."/>
            <person name="Mallez S."/>
            <person name="Zhang Y."/>
            <person name="Obille A."/>
            <person name="Becker A."/>
            <person name="Abrahante J.E."/>
            <person name="Garbe J."/>
            <person name="Badalamenti J.P."/>
            <person name="Herman A."/>
            <person name="Mangelson H."/>
            <person name="Liachko I."/>
            <person name="Sullivan S."/>
            <person name="Sone E.D."/>
            <person name="Koren S."/>
            <person name="Silverstein K.A.T."/>
            <person name="Beckman K.B."/>
            <person name="Gohl D.M."/>
        </authorList>
    </citation>
    <scope>NUCLEOTIDE SEQUENCE</scope>
    <source>
        <strain evidence="1">Duluth1</strain>
        <tissue evidence="1">Whole animal</tissue>
    </source>
</reference>
<reference evidence="1" key="2">
    <citation type="submission" date="2020-11" db="EMBL/GenBank/DDBJ databases">
        <authorList>
            <person name="McCartney M.A."/>
            <person name="Auch B."/>
            <person name="Kono T."/>
            <person name="Mallez S."/>
            <person name="Becker A."/>
            <person name="Gohl D.M."/>
            <person name="Silverstein K.A.T."/>
            <person name="Koren S."/>
            <person name="Bechman K.B."/>
            <person name="Herman A."/>
            <person name="Abrahante J.E."/>
            <person name="Garbe J."/>
        </authorList>
    </citation>
    <scope>NUCLEOTIDE SEQUENCE</scope>
    <source>
        <strain evidence="1">Duluth1</strain>
        <tissue evidence="1">Whole animal</tissue>
    </source>
</reference>
<dbReference type="Proteomes" id="UP000828390">
    <property type="component" value="Unassembled WGS sequence"/>
</dbReference>
<evidence type="ECO:0000313" key="2">
    <source>
        <dbReference type="Proteomes" id="UP000828390"/>
    </source>
</evidence>
<keyword evidence="2" id="KW-1185">Reference proteome</keyword>
<accession>A0A9D4S0C2</accession>
<sequence>MFGAGKTVSARVGRPLKETSTQNNNIFKYFNKDSAASTLVRTHCAVPICESIFEDVTMNPKRKMKAKK</sequence>
<proteinExistence type="predicted"/>